<dbReference type="Proteomes" id="UP000176998">
    <property type="component" value="Unassembled WGS sequence"/>
</dbReference>
<dbReference type="EMBL" id="MJBS01000001">
    <property type="protein sequence ID" value="OHF04583.1"/>
    <property type="molecule type" value="Genomic_DNA"/>
</dbReference>
<organism evidence="1 2">
    <name type="scientific">Colletotrichum orchidophilum</name>
    <dbReference type="NCBI Taxonomy" id="1209926"/>
    <lineage>
        <taxon>Eukaryota</taxon>
        <taxon>Fungi</taxon>
        <taxon>Dikarya</taxon>
        <taxon>Ascomycota</taxon>
        <taxon>Pezizomycotina</taxon>
        <taxon>Sordariomycetes</taxon>
        <taxon>Hypocreomycetidae</taxon>
        <taxon>Glomerellales</taxon>
        <taxon>Glomerellaceae</taxon>
        <taxon>Colletotrichum</taxon>
    </lineage>
</organism>
<sequence>MPLRETDPDFESDIFKKLKAALNAKFEVAEYEPPLPLLLVDEYAPKQLLCHEPTEETIAISTHLSARIHAYYEQLAAAYNGIEDPPASIAIELEIQPQEFDPEEPRCHHRRYHSRRLRLHDPETLPDLPFVNSLAIRSRAYGGAELATDIRPLSPLVPLQCLIHLPAVQQWNAPWLWERPMPAVMPSRVMREHYNWPWEGPLRDARHEFGAAIMDQEKHLCGKRIPATLARVVLHFWTIFRLPKDDQSVARPNLIHPADKDLVSVGLCRLGAQLSLFDVRALVTSDLFPSPEAPTDQQWSQMRRFRLEFHSLRPDGRWYFVGPGGEDPHDSDQGGYQISSIEHYPRETDTEEDEALHKEYDNNAADEYELDPNMFRTEPCRERIEPLLAAFAKSLTCDNMPNLEDAEVFTHVWWQPSDERLEEKYGLPMKEGHRWGVKFIAGHGGEEKQKNGDAAAAATTPPVVQWQVGDWRPSEEVMSLFESLGRQEWLDFEWTKYRPMGGHDLLGNPDSVPI</sequence>
<dbReference type="OrthoDB" id="5985073at2759"/>
<evidence type="ECO:0000313" key="2">
    <source>
        <dbReference type="Proteomes" id="UP000176998"/>
    </source>
</evidence>
<name>A0A1G4BT67_9PEZI</name>
<dbReference type="AlphaFoldDB" id="A0A1G4BT67"/>
<accession>A0A1G4BT67</accession>
<dbReference type="STRING" id="1209926.A0A1G4BT67"/>
<gene>
    <name evidence="1" type="ORF">CORC01_00054</name>
</gene>
<dbReference type="RefSeq" id="XP_022481717.1">
    <property type="nucleotide sequence ID" value="XM_022611712.1"/>
</dbReference>
<comment type="caution">
    <text evidence="1">The sequence shown here is derived from an EMBL/GenBank/DDBJ whole genome shotgun (WGS) entry which is preliminary data.</text>
</comment>
<proteinExistence type="predicted"/>
<protein>
    <submittedName>
        <fullName evidence="1">Uncharacterized protein</fullName>
    </submittedName>
</protein>
<reference evidence="1 2" key="1">
    <citation type="submission" date="2016-09" db="EMBL/GenBank/DDBJ databases">
        <authorList>
            <person name="Capua I."/>
            <person name="De Benedictis P."/>
            <person name="Joannis T."/>
            <person name="Lombin L.H."/>
            <person name="Cattoli G."/>
        </authorList>
    </citation>
    <scope>NUCLEOTIDE SEQUENCE [LARGE SCALE GENOMIC DNA]</scope>
    <source>
        <strain evidence="1 2">IMI 309357</strain>
    </source>
</reference>
<keyword evidence="2" id="KW-1185">Reference proteome</keyword>
<dbReference type="GeneID" id="34553222"/>
<evidence type="ECO:0000313" key="1">
    <source>
        <dbReference type="EMBL" id="OHF04583.1"/>
    </source>
</evidence>